<dbReference type="Pfam" id="PF24953">
    <property type="entry name" value="DUF7762"/>
    <property type="match status" value="1"/>
</dbReference>
<dbReference type="InterPro" id="IPR056663">
    <property type="entry name" value="DUF7761"/>
</dbReference>
<dbReference type="EMBL" id="MKKU01000090">
    <property type="protein sequence ID" value="RNF25123.1"/>
    <property type="molecule type" value="Genomic_DNA"/>
</dbReference>
<name>A0A3S5IUB1_9TRYP</name>
<dbReference type="Pfam" id="PF24945">
    <property type="entry name" value="DUF7759"/>
    <property type="match status" value="1"/>
</dbReference>
<dbReference type="Pfam" id="PF24952">
    <property type="entry name" value="DUF7761"/>
    <property type="match status" value="1"/>
</dbReference>
<feature type="region of interest" description="Disordered" evidence="1">
    <location>
        <begin position="729"/>
        <end position="779"/>
    </location>
</feature>
<comment type="caution">
    <text evidence="5">The sequence shown here is derived from an EMBL/GenBank/DDBJ whole genome shotgun (WGS) entry which is preliminary data.</text>
</comment>
<evidence type="ECO:0000259" key="3">
    <source>
        <dbReference type="Pfam" id="PF24952"/>
    </source>
</evidence>
<dbReference type="PANTHER" id="PTHR42262">
    <property type="entry name" value="PDZ DOMAIN-CONTAINING PROTEIN-RELATED"/>
    <property type="match status" value="1"/>
</dbReference>
<feature type="domain" description="DUF7762" evidence="4">
    <location>
        <begin position="424"/>
        <end position="502"/>
    </location>
</feature>
<feature type="compositionally biased region" description="Polar residues" evidence="1">
    <location>
        <begin position="614"/>
        <end position="625"/>
    </location>
</feature>
<dbReference type="PANTHER" id="PTHR42262:SF2">
    <property type="entry name" value="PDZ DOMAIN-CONTAINING PROTEIN"/>
    <property type="match status" value="1"/>
</dbReference>
<feature type="region of interest" description="Disordered" evidence="1">
    <location>
        <begin position="531"/>
        <end position="716"/>
    </location>
</feature>
<gene>
    <name evidence="5" type="ORF">Tco025E_02317</name>
</gene>
<keyword evidence="6" id="KW-1185">Reference proteome</keyword>
<feature type="compositionally biased region" description="Basic and acidic residues" evidence="1">
    <location>
        <begin position="633"/>
        <end position="645"/>
    </location>
</feature>
<dbReference type="InterPro" id="IPR056661">
    <property type="entry name" value="DUF7759"/>
</dbReference>
<feature type="region of interest" description="Disordered" evidence="1">
    <location>
        <begin position="393"/>
        <end position="419"/>
    </location>
</feature>
<evidence type="ECO:0000313" key="5">
    <source>
        <dbReference type="EMBL" id="RNF25123.1"/>
    </source>
</evidence>
<dbReference type="OrthoDB" id="246604at2759"/>
<reference evidence="5 6" key="1">
    <citation type="journal article" date="2018" name="BMC Genomics">
        <title>Genomic comparison of Trypanosoma conorhini and Trypanosoma rangeli to Trypanosoma cruzi strains of high and low virulence.</title>
        <authorList>
            <person name="Bradwell K.R."/>
            <person name="Koparde V.N."/>
            <person name="Matveyev A.V."/>
            <person name="Serrano M.G."/>
            <person name="Alves J.M."/>
            <person name="Parikh H."/>
            <person name="Huang B."/>
            <person name="Lee V."/>
            <person name="Espinosa-Alvarez O."/>
            <person name="Ortiz P.A."/>
            <person name="Costa-Martins A.G."/>
            <person name="Teixeira M.M."/>
            <person name="Buck G.A."/>
        </authorList>
    </citation>
    <scope>NUCLEOTIDE SEQUENCE [LARGE SCALE GENOMIC DNA]</scope>
    <source>
        <strain evidence="5 6">025E</strain>
    </source>
</reference>
<evidence type="ECO:0000256" key="1">
    <source>
        <dbReference type="SAM" id="MobiDB-lite"/>
    </source>
</evidence>
<dbReference type="AlphaFoldDB" id="A0A3S5IUB1"/>
<proteinExistence type="predicted"/>
<dbReference type="GeneID" id="40315928"/>
<evidence type="ECO:0000259" key="2">
    <source>
        <dbReference type="Pfam" id="PF24945"/>
    </source>
</evidence>
<feature type="domain" description="DUF7759" evidence="2">
    <location>
        <begin position="782"/>
        <end position="888"/>
    </location>
</feature>
<sequence>MPQPLPQEFLEDALATWERLRQWTDLNNYLCALRRSPFHRQLQSGRDPYSLRLARRVTEVVESLAARADMAVEEDVTPRGALLALAKDVRLALSPLPGSQPSELGPTPAAAADTQLPSSAFGPATKAAAAATQTLGAVASAGGFPSDAWSVSVVHRSVSGTMVMEGLHVLTCPGVQLRIEAAVARLRERVKEELVGGVNWDAFPHTPKELQALRATTMLLDDFEASYRRLLCTFPCVRAMGSPHVPVALLPVLYEQYYQLGEWVLETEFTARASPGARVQSFEQRKLQFTLLRPDRNSAWGLQFNHNGKLTGVSAVVRAATGAGEKLHQFMHASKGGLSLLSCNLKPADFNNLDGVQATAKLEALTPKQKRLFVRMQLVSDSAPAVEQLAFHATGTENSSSSSSPLPPPPQQQQQRGPQELPVATLVLHRDNYSVSWDVAITRELLVVSVPDGILSPAAVAFFARHPRRVRIAGINGVEVTNPAQLEALSSTINTIVIDLQIIPPPSSSTSDGGQQADAAPPAAVEINGSEREQLRGSGAPAPVDGAVPKRAKRQPPAASKEAATAPTKNPPLGNEEGKQRRRGSGLQEQTRKTPLREASPAGPPGKVGPAATLASSAQDCASPTPSLPSRGEALEREEGREEAVPKPLAEAVLRDVDRFALSEKPLVSIPSRELKTTTAAPLPRLTEEQEEQKEEVGAADAPAGGRLNGSHVPNSTPVAALFSEEFTPSLDLDGPEEPAPAAEAEAEGARLPLTPSASHEQEQQQRRQPPAELPGGGAAAAVAPLKFPNDVTLNLLTLDEMVLSRQSAAKKWGLSMEKVGTESGRTIRVVGLPLIMDPRRRQHPFHRLFTSRKGDWIIMSVNGTPATRLPEVMDIMKHALHMQIKFHRRW</sequence>
<feature type="domain" description="DUF7761" evidence="3">
    <location>
        <begin position="277"/>
        <end position="376"/>
    </location>
</feature>
<protein>
    <submittedName>
        <fullName evidence="5">Uncharacterized protein</fullName>
    </submittedName>
</protein>
<dbReference type="Proteomes" id="UP000284403">
    <property type="component" value="Unassembled WGS sequence"/>
</dbReference>
<evidence type="ECO:0000313" key="6">
    <source>
        <dbReference type="Proteomes" id="UP000284403"/>
    </source>
</evidence>
<evidence type="ECO:0000259" key="4">
    <source>
        <dbReference type="Pfam" id="PF24953"/>
    </source>
</evidence>
<organism evidence="5 6">
    <name type="scientific">Trypanosoma conorhini</name>
    <dbReference type="NCBI Taxonomy" id="83891"/>
    <lineage>
        <taxon>Eukaryota</taxon>
        <taxon>Discoba</taxon>
        <taxon>Euglenozoa</taxon>
        <taxon>Kinetoplastea</taxon>
        <taxon>Metakinetoplastina</taxon>
        <taxon>Trypanosomatida</taxon>
        <taxon>Trypanosomatidae</taxon>
        <taxon>Trypanosoma</taxon>
    </lineage>
</organism>
<dbReference type="RefSeq" id="XP_029230648.1">
    <property type="nucleotide sequence ID" value="XM_029369245.1"/>
</dbReference>
<dbReference type="InterPro" id="IPR056664">
    <property type="entry name" value="DUF7762"/>
</dbReference>
<accession>A0A3S5IUB1</accession>
<feature type="compositionally biased region" description="Basic and acidic residues" evidence="1">
    <location>
        <begin position="653"/>
        <end position="662"/>
    </location>
</feature>